<evidence type="ECO:0000256" key="1">
    <source>
        <dbReference type="ARBA" id="ARBA00001966"/>
    </source>
</evidence>
<evidence type="ECO:0000256" key="3">
    <source>
        <dbReference type="ARBA" id="ARBA00023014"/>
    </source>
</evidence>
<dbReference type="PANTHER" id="PTHR30548">
    <property type="entry name" value="2-HYDROXYGLUTARYL-COA DEHYDRATASE, D-COMPONENT-RELATED"/>
    <property type="match status" value="1"/>
</dbReference>
<comment type="caution">
    <text evidence="4">The sequence shown here is derived from an EMBL/GenBank/DDBJ whole genome shotgun (WGS) entry which is preliminary data.</text>
</comment>
<dbReference type="Proteomes" id="UP000824262">
    <property type="component" value="Unassembled WGS sequence"/>
</dbReference>
<dbReference type="Pfam" id="PF06050">
    <property type="entry name" value="HGD-D"/>
    <property type="match status" value="1"/>
</dbReference>
<comment type="cofactor">
    <cofactor evidence="1">
        <name>[4Fe-4S] cluster</name>
        <dbReference type="ChEBI" id="CHEBI:49883"/>
    </cofactor>
</comment>
<keyword evidence="3" id="KW-0479">Metal-binding</keyword>
<protein>
    <submittedName>
        <fullName evidence="4">2-hydroxyacyl-CoA dehydratase</fullName>
    </submittedName>
</protein>
<name>A0A9D0ZEW8_9FIRM</name>
<dbReference type="GO" id="GO:0051536">
    <property type="term" value="F:iron-sulfur cluster binding"/>
    <property type="evidence" value="ECO:0007669"/>
    <property type="project" value="UniProtKB-KW"/>
</dbReference>
<evidence type="ECO:0000313" key="4">
    <source>
        <dbReference type="EMBL" id="HIQ79377.1"/>
    </source>
</evidence>
<reference evidence="4" key="2">
    <citation type="journal article" date="2021" name="PeerJ">
        <title>Extensive microbial diversity within the chicken gut microbiome revealed by metagenomics and culture.</title>
        <authorList>
            <person name="Gilroy R."/>
            <person name="Ravi A."/>
            <person name="Getino M."/>
            <person name="Pursley I."/>
            <person name="Horton D.L."/>
            <person name="Alikhan N.F."/>
            <person name="Baker D."/>
            <person name="Gharbi K."/>
            <person name="Hall N."/>
            <person name="Watson M."/>
            <person name="Adriaenssens E.M."/>
            <person name="Foster-Nyarko E."/>
            <person name="Jarju S."/>
            <person name="Secka A."/>
            <person name="Antonio M."/>
            <person name="Oren A."/>
            <person name="Chaudhuri R.R."/>
            <person name="La Ragione R."/>
            <person name="Hildebrand F."/>
            <person name="Pallen M.J."/>
        </authorList>
    </citation>
    <scope>NUCLEOTIDE SEQUENCE</scope>
    <source>
        <strain evidence="4">ChiBcolR7-354</strain>
    </source>
</reference>
<evidence type="ECO:0000313" key="5">
    <source>
        <dbReference type="Proteomes" id="UP000824262"/>
    </source>
</evidence>
<gene>
    <name evidence="4" type="ORF">IAB77_08995</name>
</gene>
<sequence length="398" mass="45564">MKDLKHLIYFENLLQEANNELVAKAVEDGEIALGYNCYYIPEVLLNLPGCFSSRLRAPRCQSADIATYYMTNRNCPYVRSILERAIEGGYNYLSALFGAEGCAAMERMEEHFFLLNPVKHDNFFVTIIDPPMKGDKTSLDYYKQQLQLKVLDAMHDKLGVDTSDAALREAVARFNELCDVMTEIGNFRKLENPPITGYEFHVMQLVSEVCPHNLILPYLKETLEELKTREPEPSFPFRARVVIAGSEIDDPEFTKLIEMCGAMVVADRYCFGSFPGRERIEIAEGETAFDAICRHYQHWNQCARFMSGDKIDQRHTEVKRLVDEFGADGVIYESMKFCEFWSYEKVLASHVLTNEMGVPCCTIEKEYALGSVGQLRTRFQAFVESLEIKKLQAKEASR</sequence>
<dbReference type="InterPro" id="IPR010327">
    <property type="entry name" value="FldB/FldC_alpha/beta"/>
</dbReference>
<dbReference type="GO" id="GO:0016836">
    <property type="term" value="F:hydro-lyase activity"/>
    <property type="evidence" value="ECO:0007669"/>
    <property type="project" value="UniProtKB-ARBA"/>
</dbReference>
<dbReference type="Gene3D" id="1.20.1270.370">
    <property type="match status" value="1"/>
</dbReference>
<reference evidence="4" key="1">
    <citation type="submission" date="2020-10" db="EMBL/GenBank/DDBJ databases">
        <authorList>
            <person name="Gilroy R."/>
        </authorList>
    </citation>
    <scope>NUCLEOTIDE SEQUENCE</scope>
    <source>
        <strain evidence="4">ChiBcolR7-354</strain>
    </source>
</reference>
<keyword evidence="3" id="KW-0408">Iron</keyword>
<organism evidence="4 5">
    <name type="scientific">Candidatus Scatomorpha intestinavium</name>
    <dbReference type="NCBI Taxonomy" id="2840922"/>
    <lineage>
        <taxon>Bacteria</taxon>
        <taxon>Bacillati</taxon>
        <taxon>Bacillota</taxon>
        <taxon>Clostridia</taxon>
        <taxon>Eubacteriales</taxon>
        <taxon>Candidatus Scatomorpha</taxon>
    </lineage>
</organism>
<dbReference type="EMBL" id="DVGA01000100">
    <property type="protein sequence ID" value="HIQ79377.1"/>
    <property type="molecule type" value="Genomic_DNA"/>
</dbReference>
<accession>A0A9D0ZEW8</accession>
<dbReference type="Gene3D" id="3.40.50.11890">
    <property type="match status" value="1"/>
</dbReference>
<evidence type="ECO:0000256" key="2">
    <source>
        <dbReference type="ARBA" id="ARBA00005806"/>
    </source>
</evidence>
<keyword evidence="3" id="KW-0411">Iron-sulfur</keyword>
<dbReference type="Gene3D" id="3.40.50.11900">
    <property type="match status" value="1"/>
</dbReference>
<dbReference type="PANTHER" id="PTHR30548:SF2">
    <property type="entry name" value="2-HYDROXYACYL-COA DEHYDRATASE,D-COMPONENT"/>
    <property type="match status" value="1"/>
</dbReference>
<dbReference type="AlphaFoldDB" id="A0A9D0ZEW8"/>
<comment type="similarity">
    <text evidence="2">Belongs to the FldB/FldC dehydratase alpha/beta subunit family.</text>
</comment>
<proteinExistence type="inferred from homology"/>